<keyword evidence="2" id="KW-1185">Reference proteome</keyword>
<gene>
    <name evidence="1" type="ORF">DFQ04_2312</name>
</gene>
<sequence length="400" mass="44724">MVNIILGVLLFFQSPGAEQLSYFYFGNTNVVGVGILSEGEKTGEWKVYSKSTADPNPIASLEPADPLDFKKNFNQEFPLFIIQFEKGIPNGPFLENYPNGKPKVVASLKEGVLDGDFGEFYPGGELHLKGKVLEGKKEGEWLEYSESGQIISTLTYSDGLIEGKGFGFYSDGDLQWEGNFKKGELDGPFAFYLPDSILKTQGQYVDGIPVGEWVEKLEILPGFYHKGTYQNGLREGEWQLTDLEGEFLQGEFYEEGRLVSVGKFQIPDSIEDKSKVKNGNGQRYFYDKQGNILARGKISKGIADGLWYFYFPESDRVSASGNLEGTDRVGSWSFYSYEGDLLDQQVYYKESSPIAISSGPARPKRKRNSNEIFGTISNGEQGTGIFGQGWNIYTFQNRGY</sequence>
<dbReference type="OrthoDB" id="819081at2"/>
<organism evidence="1 2">
    <name type="scientific">Algoriphagus boseongensis</name>
    <dbReference type="NCBI Taxonomy" id="1442587"/>
    <lineage>
        <taxon>Bacteria</taxon>
        <taxon>Pseudomonadati</taxon>
        <taxon>Bacteroidota</taxon>
        <taxon>Cytophagia</taxon>
        <taxon>Cytophagales</taxon>
        <taxon>Cyclobacteriaceae</taxon>
        <taxon>Algoriphagus</taxon>
    </lineage>
</organism>
<dbReference type="PANTHER" id="PTHR33706">
    <property type="entry name" value="MORN VARIANT REPEAT PROTEIN"/>
    <property type="match status" value="1"/>
</dbReference>
<evidence type="ECO:0000313" key="2">
    <source>
        <dbReference type="Proteomes" id="UP000294535"/>
    </source>
</evidence>
<proteinExistence type="predicted"/>
<comment type="caution">
    <text evidence="1">The sequence shown here is derived from an EMBL/GenBank/DDBJ whole genome shotgun (WGS) entry which is preliminary data.</text>
</comment>
<dbReference type="Gene3D" id="2.20.110.10">
    <property type="entry name" value="Histone H3 K4-specific methyltransferase SET7/9 N-terminal domain"/>
    <property type="match status" value="3"/>
</dbReference>
<dbReference type="PANTHER" id="PTHR33706:SF1">
    <property type="entry name" value="TPR REPEAT PROTEIN"/>
    <property type="match status" value="1"/>
</dbReference>
<dbReference type="SUPFAM" id="SSF82185">
    <property type="entry name" value="Histone H3 K4-specific methyltransferase SET7/9 N-terminal domain"/>
    <property type="match status" value="2"/>
</dbReference>
<dbReference type="Proteomes" id="UP000294535">
    <property type="component" value="Unassembled WGS sequence"/>
</dbReference>
<dbReference type="RefSeq" id="WP_133555886.1">
    <property type="nucleotide sequence ID" value="NZ_SNYF01000006.1"/>
</dbReference>
<dbReference type="EMBL" id="SNYF01000006">
    <property type="protein sequence ID" value="TDQ17656.1"/>
    <property type="molecule type" value="Genomic_DNA"/>
</dbReference>
<accession>A0A4R6T7U6</accession>
<evidence type="ECO:0000313" key="1">
    <source>
        <dbReference type="EMBL" id="TDQ17656.1"/>
    </source>
</evidence>
<reference evidence="1 2" key="1">
    <citation type="submission" date="2019-03" db="EMBL/GenBank/DDBJ databases">
        <title>Genomic Encyclopedia of Type Strains, Phase III (KMG-III): the genomes of soil and plant-associated and newly described type strains.</title>
        <authorList>
            <person name="Whitman W."/>
        </authorList>
    </citation>
    <scope>NUCLEOTIDE SEQUENCE [LARGE SCALE GENOMIC DNA]</scope>
    <source>
        <strain evidence="1 2">CECT 8446</strain>
    </source>
</reference>
<name>A0A4R6T7U6_9BACT</name>
<protein>
    <submittedName>
        <fullName evidence="1">Antitoxin component YwqK of YwqJK toxin-antitoxin module</fullName>
    </submittedName>
</protein>
<dbReference type="AlphaFoldDB" id="A0A4R6T7U6"/>